<evidence type="ECO:0000256" key="15">
    <source>
        <dbReference type="PROSITE-ProRule" id="PRU01343"/>
    </source>
</evidence>
<accession>A0ABN9LUT1</accession>
<evidence type="ECO:0000256" key="13">
    <source>
        <dbReference type="ARBA" id="ARBA00046086"/>
    </source>
</evidence>
<dbReference type="PANTHER" id="PTHR13493">
    <property type="entry name" value="ZINC FINGER CCHC DOMAIN-CONTAINING"/>
    <property type="match status" value="1"/>
</dbReference>
<sequence length="530" mass="60647">MDEAGEAVQAEGIQVLLSAESAPHCPHGPTLLFVRTSEGKEQGRRFYACSACRDRKDCRFFQWADEKVSEARLQARAEYNRGCQPPMTHPQYMARFQEFIALPLAKRKFCRDCQQLLLESDWQQHRGHHLLGDVSVSQMKRPSQLLHPLENKKSNAQYLFTDRSCAFILDAVTGLGCNRVLCVGTPRLHEWIRLKSSEDSKPKVKSVLLDIDYRTMPDLVAGVCQQFLQDEGLEAMDWPARSPDLNPIEHIWDIMSRTIHQHHVEPQTVQELADVLVQEEDAASGEAGTAPRAGKYTGSAALRDIYLLLAPVRLRLQRPLAVTLRYSQFYGKDEFCHYNMFNHHFFGGEICKKDANGRCSYISGRREHLSDVSTEEDDGRGVIMVTDPPFGGLVEPLAFSFKRIGNMWRSAADKAVCKELPMFWIFPYFFEARIVQCFPDFSMLDYQVDYDNHTLYKYGKTGRKQSPVRIFTNISPESIVLPASEGYSQEVLGRELNLIRLWKRTSPKNQTIQQHHPPLRKKTLLGFAYP</sequence>
<dbReference type="Proteomes" id="UP001176940">
    <property type="component" value="Unassembled WGS sequence"/>
</dbReference>
<keyword evidence="9 15" id="KW-0863">Zinc-finger</keyword>
<evidence type="ECO:0000256" key="3">
    <source>
        <dbReference type="ARBA" id="ARBA00008246"/>
    </source>
</evidence>
<evidence type="ECO:0000256" key="12">
    <source>
        <dbReference type="ARBA" id="ARBA00032078"/>
    </source>
</evidence>
<dbReference type="InterPro" id="IPR036397">
    <property type="entry name" value="RNaseH_sf"/>
</dbReference>
<keyword evidence="8" id="KW-0479">Metal-binding</keyword>
<dbReference type="InterPro" id="IPR002052">
    <property type="entry name" value="DNA_methylase_N6_adenine_CS"/>
</dbReference>
<dbReference type="PANTHER" id="PTHR13493:SF3">
    <property type="entry name" value="RRNA N6-ADENOSINE-METHYLTRANSFERASE ZCCHC4"/>
    <property type="match status" value="1"/>
</dbReference>
<dbReference type="EMBL" id="CAUEEQ010028114">
    <property type="protein sequence ID" value="CAJ0948228.1"/>
    <property type="molecule type" value="Genomic_DNA"/>
</dbReference>
<dbReference type="Pfam" id="PF10237">
    <property type="entry name" value="N6-adenineMlase"/>
    <property type="match status" value="1"/>
</dbReference>
<evidence type="ECO:0000256" key="8">
    <source>
        <dbReference type="ARBA" id="ARBA00022723"/>
    </source>
</evidence>
<keyword evidence="10" id="KW-0862">Zinc</keyword>
<evidence type="ECO:0000256" key="9">
    <source>
        <dbReference type="ARBA" id="ARBA00022771"/>
    </source>
</evidence>
<evidence type="ECO:0000256" key="2">
    <source>
        <dbReference type="ARBA" id="ARBA00004604"/>
    </source>
</evidence>
<evidence type="ECO:0000256" key="6">
    <source>
        <dbReference type="ARBA" id="ARBA00022679"/>
    </source>
</evidence>
<keyword evidence="7" id="KW-0949">S-adenosyl-L-methionine</keyword>
<evidence type="ECO:0000256" key="1">
    <source>
        <dbReference type="ARBA" id="ARBA00004496"/>
    </source>
</evidence>
<keyword evidence="6" id="KW-0808">Transferase</keyword>
<dbReference type="Gene3D" id="3.30.420.10">
    <property type="entry name" value="Ribonuclease H-like superfamily/Ribonuclease H"/>
    <property type="match status" value="1"/>
</dbReference>
<evidence type="ECO:0000256" key="10">
    <source>
        <dbReference type="ARBA" id="ARBA00022833"/>
    </source>
</evidence>
<comment type="similarity">
    <text evidence="3">Belongs to the ZCCHC4 family.</text>
</comment>
<keyword evidence="18" id="KW-1185">Reference proteome</keyword>
<comment type="subcellular location">
    <subcellularLocation>
        <location evidence="1">Cytoplasm</location>
    </subcellularLocation>
    <subcellularLocation>
        <location evidence="2">Nucleus</location>
        <location evidence="2">Nucleolus</location>
    </subcellularLocation>
</comment>
<comment type="caution">
    <text evidence="17">The sequence shown here is derived from an EMBL/GenBank/DDBJ whole genome shotgun (WGS) entry which is preliminary data.</text>
</comment>
<keyword evidence="5" id="KW-0489">Methyltransferase</keyword>
<dbReference type="InterPro" id="IPR010666">
    <property type="entry name" value="Znf_GRF"/>
</dbReference>
<evidence type="ECO:0000256" key="14">
    <source>
        <dbReference type="ARBA" id="ARBA00049767"/>
    </source>
</evidence>
<name>A0ABN9LUT1_9NEOB</name>
<evidence type="ECO:0000313" key="18">
    <source>
        <dbReference type="Proteomes" id="UP001176940"/>
    </source>
</evidence>
<evidence type="ECO:0000256" key="4">
    <source>
        <dbReference type="ARBA" id="ARBA00022490"/>
    </source>
</evidence>
<keyword evidence="4" id="KW-0963">Cytoplasm</keyword>
<dbReference type="InterPro" id="IPR041370">
    <property type="entry name" value="Mlase_EEF1AKMT1/ZCCHC4"/>
</dbReference>
<protein>
    <recommendedName>
        <fullName evidence="14">rRNA N(6)-adenosine-methyltransferase ZCCHC4</fullName>
    </recommendedName>
    <alternativeName>
        <fullName evidence="12">Zinc finger CCHC domain-containing protein 4</fullName>
    </alternativeName>
</protein>
<evidence type="ECO:0000313" key="17">
    <source>
        <dbReference type="EMBL" id="CAJ0948228.1"/>
    </source>
</evidence>
<feature type="domain" description="GRF-type" evidence="16">
    <location>
        <begin position="25"/>
        <end position="67"/>
    </location>
</feature>
<dbReference type="PROSITE" id="PS00092">
    <property type="entry name" value="N6_MTASE"/>
    <property type="match status" value="1"/>
</dbReference>
<evidence type="ECO:0000259" key="16">
    <source>
        <dbReference type="PROSITE" id="PS51999"/>
    </source>
</evidence>
<proteinExistence type="inferred from homology"/>
<evidence type="ECO:0000256" key="11">
    <source>
        <dbReference type="ARBA" id="ARBA00023242"/>
    </source>
</evidence>
<organism evidence="17 18">
    <name type="scientific">Ranitomeya imitator</name>
    <name type="common">mimic poison frog</name>
    <dbReference type="NCBI Taxonomy" id="111125"/>
    <lineage>
        <taxon>Eukaryota</taxon>
        <taxon>Metazoa</taxon>
        <taxon>Chordata</taxon>
        <taxon>Craniata</taxon>
        <taxon>Vertebrata</taxon>
        <taxon>Euteleostomi</taxon>
        <taxon>Amphibia</taxon>
        <taxon>Batrachia</taxon>
        <taxon>Anura</taxon>
        <taxon>Neobatrachia</taxon>
        <taxon>Hyloidea</taxon>
        <taxon>Dendrobatidae</taxon>
        <taxon>Dendrobatinae</taxon>
        <taxon>Ranitomeya</taxon>
    </lineage>
</organism>
<dbReference type="InterPro" id="IPR039846">
    <property type="entry name" value="ZCCHC4"/>
</dbReference>
<evidence type="ECO:0000256" key="5">
    <source>
        <dbReference type="ARBA" id="ARBA00022603"/>
    </source>
</evidence>
<dbReference type="Pfam" id="PF06839">
    <property type="entry name" value="Zn_ribbon_GRF"/>
    <property type="match status" value="1"/>
</dbReference>
<keyword evidence="11" id="KW-0539">Nucleus</keyword>
<dbReference type="PROSITE" id="PS51999">
    <property type="entry name" value="ZF_GRF"/>
    <property type="match status" value="1"/>
</dbReference>
<reference evidence="17" key="1">
    <citation type="submission" date="2023-07" db="EMBL/GenBank/DDBJ databases">
        <authorList>
            <person name="Stuckert A."/>
        </authorList>
    </citation>
    <scope>NUCLEOTIDE SEQUENCE</scope>
</reference>
<evidence type="ECO:0000256" key="7">
    <source>
        <dbReference type="ARBA" id="ARBA00022691"/>
    </source>
</evidence>
<gene>
    <name evidence="17" type="ORF">RIMI_LOCUS12057586</name>
</gene>
<comment type="function">
    <text evidence="13">rRNA N6-methyltransferase that specifically methylates the adenine in position 4220 of 28S rRNA. N6-methylation of adenine(4220) in 28S rRNA is required for translation.</text>
</comment>